<gene>
    <name evidence="1" type="ORF">Z968_06090</name>
</gene>
<protein>
    <submittedName>
        <fullName evidence="1">Uncharacterized protein</fullName>
    </submittedName>
</protein>
<comment type="caution">
    <text evidence="1">The sequence shown here is derived from an EMBL/GenBank/DDBJ whole genome shotgun (WGS) entry which is preliminary data.</text>
</comment>
<evidence type="ECO:0000313" key="2">
    <source>
        <dbReference type="Proteomes" id="UP000030012"/>
    </source>
</evidence>
<proteinExistence type="predicted"/>
<accession>A0A0A0I4Z4</accession>
<name>A0A0A0I4Z4_CLONO</name>
<dbReference type="InterPro" id="IPR038690">
    <property type="entry name" value="NusG_2_sf"/>
</dbReference>
<dbReference type="RefSeq" id="WP_039254652.1">
    <property type="nucleotide sequence ID" value="NZ_JENJ01000021.1"/>
</dbReference>
<dbReference type="Gene3D" id="2.60.320.10">
    <property type="entry name" value="N-utilization substance G protein NusG, insert domain"/>
    <property type="match status" value="1"/>
</dbReference>
<dbReference type="Proteomes" id="UP000030012">
    <property type="component" value="Unassembled WGS sequence"/>
</dbReference>
<evidence type="ECO:0000313" key="1">
    <source>
        <dbReference type="EMBL" id="KGM96474.1"/>
    </source>
</evidence>
<dbReference type="AlphaFoldDB" id="A0A0A0I4Z4"/>
<sequence>MKKIDKVLIVIFLIIAAVGAGTLKYISSKKYDENFAEIYVKGKLYKKVSLNKKNPKDVLSIKTDLGENIVEIENGGVRILDANCHDKICVKDGFKDKVGDVLVCLPHKIIIKIKGNDDKKEYDDISQ</sequence>
<dbReference type="CDD" id="cd09911">
    <property type="entry name" value="Lin0431_like"/>
    <property type="match status" value="1"/>
</dbReference>
<dbReference type="EMBL" id="JENJ01000021">
    <property type="protein sequence ID" value="KGM96474.1"/>
    <property type="molecule type" value="Genomic_DNA"/>
</dbReference>
<reference evidence="1 2" key="1">
    <citation type="submission" date="2014-01" db="EMBL/GenBank/DDBJ databases">
        <title>Plasmidome dynamics in the species complex Clostridium novyi sensu lato converts strains of independent lineages into distinctly different pathogens.</title>
        <authorList>
            <person name="Skarin H."/>
            <person name="Segerman B."/>
        </authorList>
    </citation>
    <scope>NUCLEOTIDE SEQUENCE [LARGE SCALE GENOMIC DNA]</scope>
    <source>
        <strain evidence="1 2">4552</strain>
    </source>
</reference>
<organism evidence="1 2">
    <name type="scientific">Clostridium novyi A str. 4552</name>
    <dbReference type="NCBI Taxonomy" id="1444289"/>
    <lineage>
        <taxon>Bacteria</taxon>
        <taxon>Bacillati</taxon>
        <taxon>Bacillota</taxon>
        <taxon>Clostridia</taxon>
        <taxon>Eubacteriales</taxon>
        <taxon>Clostridiaceae</taxon>
        <taxon>Clostridium</taxon>
    </lineage>
</organism>
<dbReference type="OrthoDB" id="47603at2"/>
<dbReference type="Pfam" id="PF07009">
    <property type="entry name" value="NusG_II"/>
    <property type="match status" value="1"/>
</dbReference>